<comment type="similarity">
    <text evidence="1">Belongs to the metallo-dependent hydrolases superfamily. ATZ/TRZ family.</text>
</comment>
<proteinExistence type="inferred from homology"/>
<dbReference type="Proteomes" id="UP000266385">
    <property type="component" value="Unassembled WGS sequence"/>
</dbReference>
<protein>
    <submittedName>
        <fullName evidence="6">8-oxoguanine deaminase</fullName>
        <ecNumber evidence="6">3.5.4.32</ecNumber>
    </submittedName>
</protein>
<keyword evidence="4" id="KW-0862">Zinc</keyword>
<name>A0A399RSK2_9PROT</name>
<dbReference type="InterPro" id="IPR032466">
    <property type="entry name" value="Metal_Hydrolase"/>
</dbReference>
<dbReference type="SUPFAM" id="SSF51338">
    <property type="entry name" value="Composite domain of metallo-dependent hydrolases"/>
    <property type="match status" value="1"/>
</dbReference>
<feature type="domain" description="Amidohydrolase-related" evidence="5">
    <location>
        <begin position="60"/>
        <end position="404"/>
    </location>
</feature>
<dbReference type="InterPro" id="IPR011059">
    <property type="entry name" value="Metal-dep_hydrolase_composite"/>
</dbReference>
<evidence type="ECO:0000313" key="7">
    <source>
        <dbReference type="Proteomes" id="UP000266385"/>
    </source>
</evidence>
<dbReference type="RefSeq" id="WP_119375088.1">
    <property type="nucleotide sequence ID" value="NZ_QWFX01000005.1"/>
</dbReference>
<evidence type="ECO:0000313" key="6">
    <source>
        <dbReference type="EMBL" id="RIJ33009.1"/>
    </source>
</evidence>
<evidence type="ECO:0000256" key="1">
    <source>
        <dbReference type="ARBA" id="ARBA00006745"/>
    </source>
</evidence>
<reference evidence="6 7" key="1">
    <citation type="submission" date="2018-08" db="EMBL/GenBank/DDBJ databases">
        <title>Henriciella mobilis sp. nov., isolated from seawater.</title>
        <authorList>
            <person name="Cheng H."/>
            <person name="Wu Y.-H."/>
            <person name="Xu X.-W."/>
            <person name="Guo L.-L."/>
        </authorList>
    </citation>
    <scope>NUCLEOTIDE SEQUENCE [LARGE SCALE GENOMIC DNA]</scope>
    <source>
        <strain evidence="6 7">JN25</strain>
    </source>
</reference>
<gene>
    <name evidence="6" type="ORF">D1223_03965</name>
</gene>
<keyword evidence="7" id="KW-1185">Reference proteome</keyword>
<dbReference type="CDD" id="cd01298">
    <property type="entry name" value="ATZ_TRZ_like"/>
    <property type="match status" value="1"/>
</dbReference>
<sequence>MSTTLIRHADMLVTMDDAGTEIPDGALVIEDGKIAATGTSAELAHWAGAAENIIDARGCVVTPGLVNTHHHLFQTLTRAVPAGQNALLFDWLKAHYPVWARYRPEDMFVSAQLGLAELALSGCTLSSDHLYLYPDGVRLEDTIEAARSVGIRFHATRGSMSIGEGQGGLPPDGLVEDEKAILEDCIRVIDAFHDPSDGAMVRVGVAPCSPFSVSRELMRDSALLARDKGVMMHTHLAENDEDTAYSLERFGCRPGQYAEELGWVGDDVWHAHCVKLDAGEIGLFAKTRTGVAHCPCSNCRLGSGIAPIRDMLAAGVPVGLGVDGSASNDSGHLLLEARQAMLLQRVAMGADALDPRQVLRLATRGGADMLGRRDCGVLEAGRRADFVIWDIDGLSAAGAWDPVAALILCAPVSARDVFVDGQAIVRGRQLALTDAGDIRARADRSLRRLMA</sequence>
<dbReference type="SUPFAM" id="SSF51556">
    <property type="entry name" value="Metallo-dependent hydrolases"/>
    <property type="match status" value="1"/>
</dbReference>
<dbReference type="GO" id="GO:0019239">
    <property type="term" value="F:deaminase activity"/>
    <property type="evidence" value="ECO:0007669"/>
    <property type="project" value="UniProtKB-ARBA"/>
</dbReference>
<evidence type="ECO:0000259" key="5">
    <source>
        <dbReference type="Pfam" id="PF01979"/>
    </source>
</evidence>
<dbReference type="AlphaFoldDB" id="A0A399RSK2"/>
<dbReference type="NCBIfam" id="NF006055">
    <property type="entry name" value="PRK08203.1"/>
    <property type="match status" value="1"/>
</dbReference>
<dbReference type="Pfam" id="PF01979">
    <property type="entry name" value="Amidohydro_1"/>
    <property type="match status" value="1"/>
</dbReference>
<keyword evidence="2" id="KW-0479">Metal-binding</keyword>
<keyword evidence="3 6" id="KW-0378">Hydrolase</keyword>
<dbReference type="Gene3D" id="2.30.40.10">
    <property type="entry name" value="Urease, subunit C, domain 1"/>
    <property type="match status" value="1"/>
</dbReference>
<dbReference type="GO" id="GO:0102127">
    <property type="term" value="F:8-oxoguanine deaminase activity"/>
    <property type="evidence" value="ECO:0007669"/>
    <property type="project" value="UniProtKB-EC"/>
</dbReference>
<evidence type="ECO:0000256" key="2">
    <source>
        <dbReference type="ARBA" id="ARBA00022723"/>
    </source>
</evidence>
<comment type="caution">
    <text evidence="6">The sequence shown here is derived from an EMBL/GenBank/DDBJ whole genome shotgun (WGS) entry which is preliminary data.</text>
</comment>
<dbReference type="InterPro" id="IPR006680">
    <property type="entry name" value="Amidohydro-rel"/>
</dbReference>
<evidence type="ECO:0000256" key="3">
    <source>
        <dbReference type="ARBA" id="ARBA00022801"/>
    </source>
</evidence>
<dbReference type="FunFam" id="3.20.20.140:FF:000014">
    <property type="entry name" value="5-methylthioadenosine/S-adenosylhomocysteine deaminase"/>
    <property type="match status" value="1"/>
</dbReference>
<evidence type="ECO:0000256" key="4">
    <source>
        <dbReference type="ARBA" id="ARBA00022833"/>
    </source>
</evidence>
<dbReference type="GO" id="GO:0046872">
    <property type="term" value="F:metal ion binding"/>
    <property type="evidence" value="ECO:0007669"/>
    <property type="project" value="UniProtKB-KW"/>
</dbReference>
<dbReference type="PANTHER" id="PTHR43794:SF11">
    <property type="entry name" value="AMIDOHYDROLASE-RELATED DOMAIN-CONTAINING PROTEIN"/>
    <property type="match status" value="1"/>
</dbReference>
<dbReference type="EMBL" id="QWFX01000005">
    <property type="protein sequence ID" value="RIJ33009.1"/>
    <property type="molecule type" value="Genomic_DNA"/>
</dbReference>
<accession>A0A399RSK2</accession>
<organism evidence="6 7">
    <name type="scientific">Henriciella mobilis</name>
    <dbReference type="NCBI Taxonomy" id="2305467"/>
    <lineage>
        <taxon>Bacteria</taxon>
        <taxon>Pseudomonadati</taxon>
        <taxon>Pseudomonadota</taxon>
        <taxon>Alphaproteobacteria</taxon>
        <taxon>Hyphomonadales</taxon>
        <taxon>Hyphomonadaceae</taxon>
        <taxon>Henriciella</taxon>
    </lineage>
</organism>
<dbReference type="InterPro" id="IPR050287">
    <property type="entry name" value="MTA/SAH_deaminase"/>
</dbReference>
<dbReference type="Gene3D" id="3.20.20.140">
    <property type="entry name" value="Metal-dependent hydrolases"/>
    <property type="match status" value="1"/>
</dbReference>
<dbReference type="OrthoDB" id="9796020at2"/>
<dbReference type="EC" id="3.5.4.32" evidence="6"/>
<dbReference type="PANTHER" id="PTHR43794">
    <property type="entry name" value="AMINOHYDROLASE SSNA-RELATED"/>
    <property type="match status" value="1"/>
</dbReference>